<evidence type="ECO:0000313" key="1">
    <source>
        <dbReference type="EMBL" id="EIW83854.1"/>
    </source>
</evidence>
<accession>A0A5M3MYJ2</accession>
<reference evidence="2" key="1">
    <citation type="journal article" date="2012" name="Science">
        <title>The Paleozoic origin of enzymatic lignin decomposition reconstructed from 31 fungal genomes.</title>
        <authorList>
            <person name="Floudas D."/>
            <person name="Binder M."/>
            <person name="Riley R."/>
            <person name="Barry K."/>
            <person name="Blanchette R.A."/>
            <person name="Henrissat B."/>
            <person name="Martinez A.T."/>
            <person name="Otillar R."/>
            <person name="Spatafora J.W."/>
            <person name="Yadav J.S."/>
            <person name="Aerts A."/>
            <person name="Benoit I."/>
            <person name="Boyd A."/>
            <person name="Carlson A."/>
            <person name="Copeland A."/>
            <person name="Coutinho P.M."/>
            <person name="de Vries R.P."/>
            <person name="Ferreira P."/>
            <person name="Findley K."/>
            <person name="Foster B."/>
            <person name="Gaskell J."/>
            <person name="Glotzer D."/>
            <person name="Gorecki P."/>
            <person name="Heitman J."/>
            <person name="Hesse C."/>
            <person name="Hori C."/>
            <person name="Igarashi K."/>
            <person name="Jurgens J.A."/>
            <person name="Kallen N."/>
            <person name="Kersten P."/>
            <person name="Kohler A."/>
            <person name="Kuees U."/>
            <person name="Kumar T.K.A."/>
            <person name="Kuo A."/>
            <person name="LaButti K."/>
            <person name="Larrondo L.F."/>
            <person name="Lindquist E."/>
            <person name="Ling A."/>
            <person name="Lombard V."/>
            <person name="Lucas S."/>
            <person name="Lundell T."/>
            <person name="Martin R."/>
            <person name="McLaughlin D.J."/>
            <person name="Morgenstern I."/>
            <person name="Morin E."/>
            <person name="Murat C."/>
            <person name="Nagy L.G."/>
            <person name="Nolan M."/>
            <person name="Ohm R.A."/>
            <person name="Patyshakuliyeva A."/>
            <person name="Rokas A."/>
            <person name="Ruiz-Duenas F.J."/>
            <person name="Sabat G."/>
            <person name="Salamov A."/>
            <person name="Samejima M."/>
            <person name="Schmutz J."/>
            <person name="Slot J.C."/>
            <person name="St John F."/>
            <person name="Stenlid J."/>
            <person name="Sun H."/>
            <person name="Sun S."/>
            <person name="Syed K."/>
            <person name="Tsang A."/>
            <person name="Wiebenga A."/>
            <person name="Young D."/>
            <person name="Pisabarro A."/>
            <person name="Eastwood D.C."/>
            <person name="Martin F."/>
            <person name="Cullen D."/>
            <person name="Grigoriev I.V."/>
            <person name="Hibbett D.S."/>
        </authorList>
    </citation>
    <scope>NUCLEOTIDE SEQUENCE [LARGE SCALE GENOMIC DNA]</scope>
    <source>
        <strain evidence="2">RWD-64-598 SS2</strain>
    </source>
</reference>
<name>A0A5M3MYJ2_CONPW</name>
<dbReference type="KEGG" id="cput:CONPUDRAFT_142392"/>
<dbReference type="AlphaFoldDB" id="A0A5M3MYJ2"/>
<dbReference type="RefSeq" id="XP_007765723.1">
    <property type="nucleotide sequence ID" value="XM_007767533.1"/>
</dbReference>
<sequence length="194" mass="21964">MSMRMNHRELEYPWYSYWMYHLLDLTNGNPRLIISPQHPVQFSPEALADLKVVATKKIGFRLADLAVVKVKPETAIHFNAITSKWTPRSEGSVEATVETKRFTKNAFSLDPHLREKEVLDRIQEAKGGVLEKAAWVIAGNPYQISVECIVAARTGHALRLNESQSALGSLKSSADWVISELVLVLFTFALRRIY</sequence>
<gene>
    <name evidence="1" type="ORF">CONPUDRAFT_142392</name>
</gene>
<protein>
    <submittedName>
        <fullName evidence="1">Uncharacterized protein</fullName>
    </submittedName>
</protein>
<organism evidence="1 2">
    <name type="scientific">Coniophora puteana (strain RWD-64-598)</name>
    <name type="common">Brown rot fungus</name>
    <dbReference type="NCBI Taxonomy" id="741705"/>
    <lineage>
        <taxon>Eukaryota</taxon>
        <taxon>Fungi</taxon>
        <taxon>Dikarya</taxon>
        <taxon>Basidiomycota</taxon>
        <taxon>Agaricomycotina</taxon>
        <taxon>Agaricomycetes</taxon>
        <taxon>Agaricomycetidae</taxon>
        <taxon>Boletales</taxon>
        <taxon>Coniophorineae</taxon>
        <taxon>Coniophoraceae</taxon>
        <taxon>Coniophora</taxon>
    </lineage>
</organism>
<keyword evidence="2" id="KW-1185">Reference proteome</keyword>
<dbReference type="GeneID" id="19201738"/>
<dbReference type="Proteomes" id="UP000053558">
    <property type="component" value="Unassembled WGS sequence"/>
</dbReference>
<dbReference type="OrthoDB" id="2610860at2759"/>
<evidence type="ECO:0000313" key="2">
    <source>
        <dbReference type="Proteomes" id="UP000053558"/>
    </source>
</evidence>
<dbReference type="EMBL" id="JH711575">
    <property type="protein sequence ID" value="EIW83854.1"/>
    <property type="molecule type" value="Genomic_DNA"/>
</dbReference>
<comment type="caution">
    <text evidence="1">The sequence shown here is derived from an EMBL/GenBank/DDBJ whole genome shotgun (WGS) entry which is preliminary data.</text>
</comment>
<proteinExistence type="predicted"/>